<dbReference type="RefSeq" id="WP_132378130.1">
    <property type="nucleotide sequence ID" value="NZ_DAIPCY010000001.1"/>
</dbReference>
<feature type="transmembrane region" description="Helical" evidence="1">
    <location>
        <begin position="57"/>
        <end position="78"/>
    </location>
</feature>
<organism evidence="2 3">
    <name type="scientific">Muricomes intestini</name>
    <dbReference type="NCBI Taxonomy" id="1796634"/>
    <lineage>
        <taxon>Bacteria</taxon>
        <taxon>Bacillati</taxon>
        <taxon>Bacillota</taxon>
        <taxon>Clostridia</taxon>
        <taxon>Lachnospirales</taxon>
        <taxon>Lachnospiraceae</taxon>
        <taxon>Muricomes</taxon>
    </lineage>
</organism>
<name>A0A4V2USU6_9FIRM</name>
<dbReference type="AlphaFoldDB" id="A0A4V2USU6"/>
<dbReference type="Pfam" id="PF06541">
    <property type="entry name" value="ABC_trans_CmpB"/>
    <property type="match status" value="1"/>
</dbReference>
<gene>
    <name evidence="2" type="ORF">EDD59_101280</name>
</gene>
<keyword evidence="1" id="KW-0472">Membrane</keyword>
<dbReference type="EMBL" id="SLZZ01000001">
    <property type="protein sequence ID" value="TCS82868.1"/>
    <property type="molecule type" value="Genomic_DNA"/>
</dbReference>
<keyword evidence="1" id="KW-0812">Transmembrane</keyword>
<dbReference type="OrthoDB" id="1752779at2"/>
<keyword evidence="1" id="KW-1133">Transmembrane helix</keyword>
<reference evidence="2 3" key="1">
    <citation type="submission" date="2019-03" db="EMBL/GenBank/DDBJ databases">
        <title>Genomic Encyclopedia of Type Strains, Phase IV (KMG-IV): sequencing the most valuable type-strain genomes for metagenomic binning, comparative biology and taxonomic classification.</title>
        <authorList>
            <person name="Goeker M."/>
        </authorList>
    </citation>
    <scope>NUCLEOTIDE SEQUENCE [LARGE SCALE GENOMIC DNA]</scope>
    <source>
        <strain evidence="2 3">DSM 29489</strain>
    </source>
</reference>
<evidence type="ECO:0000313" key="3">
    <source>
        <dbReference type="Proteomes" id="UP000295726"/>
    </source>
</evidence>
<comment type="caution">
    <text evidence="2">The sequence shown here is derived from an EMBL/GenBank/DDBJ whole genome shotgun (WGS) entry which is preliminary data.</text>
</comment>
<feature type="transmembrane region" description="Helical" evidence="1">
    <location>
        <begin position="98"/>
        <end position="124"/>
    </location>
</feature>
<proteinExistence type="predicted"/>
<sequence>MKKLSEYLFLWTLGGTIYYAFEMVFRGFSHWSMFVLGGACMVFFAQQGLWMKWKDPLWLQVIRCAVFVTAAEFITGIIVNKWLGWDVWDYSDQIFQLFGQICVPFIILFSGLCVLGIFLTGYLLHWLYGEEKPQFHVL</sequence>
<keyword evidence="3" id="KW-1185">Reference proteome</keyword>
<feature type="transmembrane region" description="Helical" evidence="1">
    <location>
        <begin position="31"/>
        <end position="50"/>
    </location>
</feature>
<protein>
    <submittedName>
        <fullName evidence="2">Putative ABC transporter type IV</fullName>
    </submittedName>
</protein>
<accession>A0A4V2USU6</accession>
<dbReference type="Proteomes" id="UP000295726">
    <property type="component" value="Unassembled WGS sequence"/>
</dbReference>
<feature type="transmembrane region" description="Helical" evidence="1">
    <location>
        <begin position="7"/>
        <end position="25"/>
    </location>
</feature>
<evidence type="ECO:0000256" key="1">
    <source>
        <dbReference type="SAM" id="Phobius"/>
    </source>
</evidence>
<dbReference type="InterPro" id="IPR010540">
    <property type="entry name" value="CmpB_TMEM229"/>
</dbReference>
<evidence type="ECO:0000313" key="2">
    <source>
        <dbReference type="EMBL" id="TCS82868.1"/>
    </source>
</evidence>